<reference evidence="4" key="1">
    <citation type="submission" date="2017-02" db="UniProtKB">
        <authorList>
            <consortium name="WormBaseParasite"/>
        </authorList>
    </citation>
    <scope>IDENTIFICATION</scope>
</reference>
<evidence type="ECO:0000313" key="4">
    <source>
        <dbReference type="WBParaSite" id="SPAL_0001682700.1"/>
    </source>
</evidence>
<feature type="transmembrane region" description="Helical" evidence="2">
    <location>
        <begin position="41"/>
        <end position="63"/>
    </location>
</feature>
<dbReference type="WBParaSite" id="SPAL_0001682700.1">
    <property type="protein sequence ID" value="SPAL_0001682700.1"/>
    <property type="gene ID" value="SPAL_0001682700"/>
</dbReference>
<evidence type="ECO:0000313" key="3">
    <source>
        <dbReference type="Proteomes" id="UP000046392"/>
    </source>
</evidence>
<dbReference type="AlphaFoldDB" id="A0A0N5CG48"/>
<evidence type="ECO:0000256" key="2">
    <source>
        <dbReference type="SAM" id="Phobius"/>
    </source>
</evidence>
<evidence type="ECO:0000256" key="1">
    <source>
        <dbReference type="SAM" id="MobiDB-lite"/>
    </source>
</evidence>
<protein>
    <submittedName>
        <fullName evidence="4">Small membrane protein</fullName>
    </submittedName>
</protein>
<accession>A0A0N5CG48</accession>
<dbReference type="Proteomes" id="UP000046392">
    <property type="component" value="Unplaced"/>
</dbReference>
<keyword evidence="2" id="KW-0472">Membrane</keyword>
<keyword evidence="2" id="KW-1133">Transmembrane helix</keyword>
<organism evidence="3 4">
    <name type="scientific">Strongyloides papillosus</name>
    <name type="common">Intestinal threadworm</name>
    <dbReference type="NCBI Taxonomy" id="174720"/>
    <lineage>
        <taxon>Eukaryota</taxon>
        <taxon>Metazoa</taxon>
        <taxon>Ecdysozoa</taxon>
        <taxon>Nematoda</taxon>
        <taxon>Chromadorea</taxon>
        <taxon>Rhabditida</taxon>
        <taxon>Tylenchina</taxon>
        <taxon>Panagrolaimomorpha</taxon>
        <taxon>Strongyloidoidea</taxon>
        <taxon>Strongyloididae</taxon>
        <taxon>Strongyloides</taxon>
    </lineage>
</organism>
<sequence length="100" mass="11238">MPSLPNLNSTETVTSTTLGPISNVTYAYNNGPMFQNDSQRFALFLCCTIIGIGACLYLTLAAIRDHRIRQENNTTYETRNTLPGYAENDDVGRAKERFKR</sequence>
<proteinExistence type="predicted"/>
<feature type="region of interest" description="Disordered" evidence="1">
    <location>
        <begin position="79"/>
        <end position="100"/>
    </location>
</feature>
<feature type="compositionally biased region" description="Basic and acidic residues" evidence="1">
    <location>
        <begin position="90"/>
        <end position="100"/>
    </location>
</feature>
<keyword evidence="3" id="KW-1185">Reference proteome</keyword>
<name>A0A0N5CG48_STREA</name>
<keyword evidence="2" id="KW-0812">Transmembrane</keyword>